<dbReference type="Pfam" id="PF01132">
    <property type="entry name" value="EFP"/>
    <property type="match status" value="1"/>
</dbReference>
<dbReference type="NCBIfam" id="NF001810">
    <property type="entry name" value="PRK00529.1"/>
    <property type="match status" value="1"/>
</dbReference>
<dbReference type="SUPFAM" id="SSF50104">
    <property type="entry name" value="Translation proteins SH3-like domain"/>
    <property type="match status" value="1"/>
</dbReference>
<dbReference type="GO" id="GO:0003746">
    <property type="term" value="F:translation elongation factor activity"/>
    <property type="evidence" value="ECO:0007669"/>
    <property type="project" value="UniProtKB-UniRule"/>
</dbReference>
<dbReference type="GO" id="GO:0043043">
    <property type="term" value="P:peptide biosynthetic process"/>
    <property type="evidence" value="ECO:0007669"/>
    <property type="project" value="InterPro"/>
</dbReference>
<evidence type="ECO:0000256" key="2">
    <source>
        <dbReference type="ARBA" id="ARBA00004815"/>
    </source>
</evidence>
<dbReference type="AlphaFoldDB" id="A0A292IIL3"/>
<dbReference type="InterPro" id="IPR013185">
    <property type="entry name" value="Transl_elong_KOW-like"/>
</dbReference>
<gene>
    <name evidence="8" type="primary">efp</name>
    <name evidence="13" type="ORF">MAMA39_02680</name>
</gene>
<evidence type="ECO:0000256" key="7">
    <source>
        <dbReference type="ARBA" id="ARBA00025469"/>
    </source>
</evidence>
<dbReference type="InterPro" id="IPR014722">
    <property type="entry name" value="Rib_uL2_dom2"/>
</dbReference>
<keyword evidence="6 8" id="KW-0648">Protein biosynthesis</keyword>
<dbReference type="InterPro" id="IPR001059">
    <property type="entry name" value="Transl_elong_P/YeiP_cen"/>
</dbReference>
<dbReference type="FunFam" id="2.40.50.140:FF:000009">
    <property type="entry name" value="Elongation factor P"/>
    <property type="match status" value="1"/>
</dbReference>
<reference evidence="13 14" key="1">
    <citation type="journal article" date="2015" name="Clin. Infect. Dis.">
        <title>Genomic Investigations unmask Mycoplasma amphoriforme, a new respiratory pathogen.</title>
        <authorList>
            <person name="Gillespie S.H."/>
            <person name="Ling C.L."/>
            <person name="Oravcova K."/>
            <person name="Pinheiro M."/>
            <person name="Wells L."/>
            <person name="Bryant J.M."/>
            <person name="McHugh T.D."/>
            <person name="Bebear C."/>
            <person name="Webster D."/>
            <person name="Harris S.R."/>
            <person name="Seth-Smith H.M."/>
            <person name="Thomson N.R."/>
        </authorList>
    </citation>
    <scope>NUCLEOTIDE SEQUENCE [LARGE SCALE GENOMIC DNA]</scope>
    <source>
        <strain evidence="13 14">A39</strain>
    </source>
</reference>
<dbReference type="PROSITE" id="PS01275">
    <property type="entry name" value="EFP"/>
    <property type="match status" value="1"/>
</dbReference>
<evidence type="ECO:0000256" key="8">
    <source>
        <dbReference type="HAMAP-Rule" id="MF_00141"/>
    </source>
</evidence>
<evidence type="ECO:0000313" key="13">
    <source>
        <dbReference type="EMBL" id="CDN40392.1"/>
    </source>
</evidence>
<dbReference type="InterPro" id="IPR011768">
    <property type="entry name" value="Transl_elongation_fac_P"/>
</dbReference>
<dbReference type="SMART" id="SM01185">
    <property type="entry name" value="EFP"/>
    <property type="match status" value="1"/>
</dbReference>
<dbReference type="UniPathway" id="UPA00345"/>
<feature type="domain" description="Translation elongation factor P/YeiP central" evidence="12">
    <location>
        <begin position="68"/>
        <end position="122"/>
    </location>
</feature>
<name>A0A292IIL3_9MOLU</name>
<evidence type="ECO:0000256" key="1">
    <source>
        <dbReference type="ARBA" id="ARBA00004496"/>
    </source>
</evidence>
<dbReference type="RefSeq" id="WP_343251736.1">
    <property type="nucleotide sequence ID" value="NZ_HG937516.1"/>
</dbReference>
<evidence type="ECO:0000256" key="5">
    <source>
        <dbReference type="ARBA" id="ARBA00022768"/>
    </source>
</evidence>
<dbReference type="PANTHER" id="PTHR30053">
    <property type="entry name" value="ELONGATION FACTOR P"/>
    <property type="match status" value="1"/>
</dbReference>
<dbReference type="SMART" id="SM00841">
    <property type="entry name" value="Elong-fact-P_C"/>
    <property type="match status" value="1"/>
</dbReference>
<dbReference type="Pfam" id="PF08207">
    <property type="entry name" value="EFP_N"/>
    <property type="match status" value="1"/>
</dbReference>
<dbReference type="PIRSF" id="PIRSF005901">
    <property type="entry name" value="EF-P"/>
    <property type="match status" value="1"/>
</dbReference>
<dbReference type="NCBIfam" id="TIGR00038">
    <property type="entry name" value="efp"/>
    <property type="match status" value="1"/>
</dbReference>
<dbReference type="CDD" id="cd04470">
    <property type="entry name" value="S1_EF-P_repeat_1"/>
    <property type="match status" value="1"/>
</dbReference>
<evidence type="ECO:0000256" key="9">
    <source>
        <dbReference type="NCBIfam" id="TIGR00038"/>
    </source>
</evidence>
<proteinExistence type="inferred from homology"/>
<evidence type="ECO:0000259" key="12">
    <source>
        <dbReference type="SMART" id="SM01185"/>
    </source>
</evidence>
<evidence type="ECO:0000256" key="3">
    <source>
        <dbReference type="ARBA" id="ARBA00009479"/>
    </source>
</evidence>
<organism evidence="13 14">
    <name type="scientific">Mycoplasma amphoriforme A39</name>
    <dbReference type="NCBI Taxonomy" id="572419"/>
    <lineage>
        <taxon>Bacteria</taxon>
        <taxon>Bacillati</taxon>
        <taxon>Mycoplasmatota</taxon>
        <taxon>Mollicutes</taxon>
        <taxon>Mycoplasmataceae</taxon>
        <taxon>Mycoplasma</taxon>
    </lineage>
</organism>
<dbReference type="SUPFAM" id="SSF50249">
    <property type="entry name" value="Nucleic acid-binding proteins"/>
    <property type="match status" value="2"/>
</dbReference>
<dbReference type="Proteomes" id="UP000261764">
    <property type="component" value="Chromosome I"/>
</dbReference>
<accession>A0A292IIL3</accession>
<dbReference type="EMBL" id="HG937516">
    <property type="protein sequence ID" value="CDN40392.1"/>
    <property type="molecule type" value="Genomic_DNA"/>
</dbReference>
<dbReference type="Pfam" id="PF09285">
    <property type="entry name" value="Elong-fact-P_C"/>
    <property type="match status" value="1"/>
</dbReference>
<evidence type="ECO:0000313" key="14">
    <source>
        <dbReference type="Proteomes" id="UP000261764"/>
    </source>
</evidence>
<dbReference type="InterPro" id="IPR012340">
    <property type="entry name" value="NA-bd_OB-fold"/>
</dbReference>
<dbReference type="KEGG" id="mamp:MAMA39_02680"/>
<comment type="function">
    <text evidence="7 8">Involved in peptide bond synthesis. Stimulates efficient translation and peptide-bond synthesis on native or reconstituted 70S ribosomes in vitro. Probably functions indirectly by altering the affinity of the ribosome for aminoacyl-tRNA, thus increasing their reactivity as acceptors for peptidyl transferase.</text>
</comment>
<evidence type="ECO:0000259" key="11">
    <source>
        <dbReference type="SMART" id="SM00841"/>
    </source>
</evidence>
<keyword evidence="4 8" id="KW-0963">Cytoplasm</keyword>
<evidence type="ECO:0000256" key="4">
    <source>
        <dbReference type="ARBA" id="ARBA00022490"/>
    </source>
</evidence>
<comment type="pathway">
    <text evidence="2 8">Protein biosynthesis; polypeptide chain elongation.</text>
</comment>
<dbReference type="Gene3D" id="2.40.50.140">
    <property type="entry name" value="Nucleic acid-binding proteins"/>
    <property type="match status" value="2"/>
</dbReference>
<keyword evidence="5 8" id="KW-0251">Elongation factor</keyword>
<feature type="domain" description="Elongation factor P C-terminal" evidence="11">
    <location>
        <begin position="130"/>
        <end position="185"/>
    </location>
</feature>
<dbReference type="InterPro" id="IPR008991">
    <property type="entry name" value="Translation_prot_SH3-like_sf"/>
</dbReference>
<dbReference type="InterPro" id="IPR020599">
    <property type="entry name" value="Transl_elong_fac_P/YeiP"/>
</dbReference>
<comment type="similarity">
    <text evidence="3 8 10">Belongs to the elongation factor P family.</text>
</comment>
<dbReference type="GO" id="GO:0005829">
    <property type="term" value="C:cytosol"/>
    <property type="evidence" value="ECO:0007669"/>
    <property type="project" value="UniProtKB-ARBA"/>
</dbReference>
<protein>
    <recommendedName>
        <fullName evidence="8 9">Elongation factor P</fullName>
        <shortName evidence="8">EF-P</shortName>
    </recommendedName>
</protein>
<dbReference type="HAMAP" id="MF_00141">
    <property type="entry name" value="EF_P"/>
    <property type="match status" value="1"/>
</dbReference>
<keyword evidence="14" id="KW-1185">Reference proteome</keyword>
<dbReference type="Gene3D" id="2.30.30.30">
    <property type="match status" value="1"/>
</dbReference>
<evidence type="ECO:0000256" key="10">
    <source>
        <dbReference type="RuleBase" id="RU004389"/>
    </source>
</evidence>
<dbReference type="InterPro" id="IPR013852">
    <property type="entry name" value="Transl_elong_P/YeiP_CS"/>
</dbReference>
<dbReference type="InterPro" id="IPR015365">
    <property type="entry name" value="Elong-fact-P_C"/>
</dbReference>
<comment type="subcellular location">
    <subcellularLocation>
        <location evidence="1 8">Cytoplasm</location>
    </subcellularLocation>
</comment>
<dbReference type="FunFam" id="2.40.50.140:FF:000004">
    <property type="entry name" value="Elongation factor P"/>
    <property type="match status" value="1"/>
</dbReference>
<evidence type="ECO:0000256" key="6">
    <source>
        <dbReference type="ARBA" id="ARBA00022917"/>
    </source>
</evidence>
<sequence length="186" mass="20929">MGNIIAPNDLRAGHTIFFNNSIYLVISNSFNKTAMRKAIVKCKVKNLRTGSITEEVFSEKVEQAQVDKRKMAYMYENNSTYVFMDNNTYEQIEVPTSTLEYEKNFITEGVEVSVLSYKDEILGLSLPDKVVLEVKYAEDAVQGNSVSNAMKKATLVTGYVLDVPQFIKTGEKIIVSTEDGSFHKRA</sequence>
<dbReference type="PANTHER" id="PTHR30053:SF12">
    <property type="entry name" value="ELONGATION FACTOR P (EF-P) FAMILY PROTEIN"/>
    <property type="match status" value="1"/>
</dbReference>